<protein>
    <submittedName>
        <fullName evidence="2">Uncharacterized protein</fullName>
    </submittedName>
</protein>
<dbReference type="AlphaFoldDB" id="A0A9N7U6D9"/>
<gene>
    <name evidence="2" type="ORF">PLEPLA_LOCUS13853</name>
</gene>
<evidence type="ECO:0000313" key="2">
    <source>
        <dbReference type="EMBL" id="CAB1425919.1"/>
    </source>
</evidence>
<name>A0A9N7U6D9_PLEPL</name>
<accession>A0A9N7U6D9</accession>
<proteinExistence type="predicted"/>
<sequence length="106" mass="12334">MQAGNRRVETCYWEQVHTKPSAYCTGQTSTLGLDCETYPSYGQGGALRDGRWEREGGRDRGRDCERERTERRTEKVQDWRVWPSGDTQELRSQLEEPRIFDSSVVC</sequence>
<dbReference type="EMBL" id="CADEAL010000846">
    <property type="protein sequence ID" value="CAB1425919.1"/>
    <property type="molecule type" value="Genomic_DNA"/>
</dbReference>
<organism evidence="2 3">
    <name type="scientific">Pleuronectes platessa</name>
    <name type="common">European plaice</name>
    <dbReference type="NCBI Taxonomy" id="8262"/>
    <lineage>
        <taxon>Eukaryota</taxon>
        <taxon>Metazoa</taxon>
        <taxon>Chordata</taxon>
        <taxon>Craniata</taxon>
        <taxon>Vertebrata</taxon>
        <taxon>Euteleostomi</taxon>
        <taxon>Actinopterygii</taxon>
        <taxon>Neopterygii</taxon>
        <taxon>Teleostei</taxon>
        <taxon>Neoteleostei</taxon>
        <taxon>Acanthomorphata</taxon>
        <taxon>Carangaria</taxon>
        <taxon>Pleuronectiformes</taxon>
        <taxon>Pleuronectoidei</taxon>
        <taxon>Pleuronectidae</taxon>
        <taxon>Pleuronectes</taxon>
    </lineage>
</organism>
<evidence type="ECO:0000256" key="1">
    <source>
        <dbReference type="SAM" id="MobiDB-lite"/>
    </source>
</evidence>
<dbReference type="Proteomes" id="UP001153269">
    <property type="component" value="Unassembled WGS sequence"/>
</dbReference>
<comment type="caution">
    <text evidence="2">The sequence shown here is derived from an EMBL/GenBank/DDBJ whole genome shotgun (WGS) entry which is preliminary data.</text>
</comment>
<evidence type="ECO:0000313" key="3">
    <source>
        <dbReference type="Proteomes" id="UP001153269"/>
    </source>
</evidence>
<keyword evidence="3" id="KW-1185">Reference proteome</keyword>
<reference evidence="2" key="1">
    <citation type="submission" date="2020-03" db="EMBL/GenBank/DDBJ databases">
        <authorList>
            <person name="Weist P."/>
        </authorList>
    </citation>
    <scope>NUCLEOTIDE SEQUENCE</scope>
</reference>
<feature type="region of interest" description="Disordered" evidence="1">
    <location>
        <begin position="49"/>
        <end position="71"/>
    </location>
</feature>